<dbReference type="RefSeq" id="WP_035537153.1">
    <property type="nucleotide sequence ID" value="NZ_ARYL01000009.1"/>
</dbReference>
<dbReference type="STRING" id="1280953.HOC_07354"/>
<keyword evidence="1" id="KW-0449">Lipoprotein</keyword>
<dbReference type="PROSITE" id="PS51257">
    <property type="entry name" value="PROKAR_LIPOPROTEIN"/>
    <property type="match status" value="1"/>
</dbReference>
<name>A0A059G8D8_9PROT</name>
<gene>
    <name evidence="1" type="ORF">HOC_07354</name>
</gene>
<proteinExistence type="predicted"/>
<dbReference type="EMBL" id="ARYL01000009">
    <property type="protein sequence ID" value="KDA02974.1"/>
    <property type="molecule type" value="Genomic_DNA"/>
</dbReference>
<protein>
    <submittedName>
        <fullName evidence="1">Putative lipoprotein</fullName>
    </submittedName>
</protein>
<dbReference type="eggNOG" id="ENOG5032I1G">
    <property type="taxonomic scope" value="Bacteria"/>
</dbReference>
<keyword evidence="2" id="KW-1185">Reference proteome</keyword>
<dbReference type="OrthoDB" id="7630503at2"/>
<dbReference type="AlphaFoldDB" id="A0A059G8D8"/>
<dbReference type="Proteomes" id="UP000024942">
    <property type="component" value="Unassembled WGS sequence"/>
</dbReference>
<evidence type="ECO:0000313" key="1">
    <source>
        <dbReference type="EMBL" id="KDA02974.1"/>
    </source>
</evidence>
<comment type="caution">
    <text evidence="1">The sequence shown here is derived from an EMBL/GenBank/DDBJ whole genome shotgun (WGS) entry which is preliminary data.</text>
</comment>
<organism evidence="1 2">
    <name type="scientific">Hyphomonas oceanitis SCH89</name>
    <dbReference type="NCBI Taxonomy" id="1280953"/>
    <lineage>
        <taxon>Bacteria</taxon>
        <taxon>Pseudomonadati</taxon>
        <taxon>Pseudomonadota</taxon>
        <taxon>Alphaproteobacteria</taxon>
        <taxon>Hyphomonadales</taxon>
        <taxon>Hyphomonadaceae</taxon>
        <taxon>Hyphomonas</taxon>
    </lineage>
</organism>
<evidence type="ECO:0000313" key="2">
    <source>
        <dbReference type="Proteomes" id="UP000024942"/>
    </source>
</evidence>
<sequence length="144" mass="15600">MKNTTIPLIGVSCLLLAGCTGSYSKMRDAVNQAPDWYETRRAEIRGEGYPKLFEVPTIAEDDLPGKTLPASAERVNELTAEFTANARAELPANGPAEIAAVGTEIRQQFAGLDLSSNFLTDAEITSIRESFNVPRVTQGLKGQR</sequence>
<accession>A0A059G8D8</accession>
<dbReference type="PATRIC" id="fig|1280953.3.peg.1491"/>
<reference evidence="1 2" key="1">
    <citation type="journal article" date="2014" name="Antonie Van Leeuwenhoek">
        <title>Hyphomonas beringensis sp. nov. and Hyphomonas chukchiensis sp. nov., isolated from surface seawater of the Bering Sea and Chukchi Sea.</title>
        <authorList>
            <person name="Li C."/>
            <person name="Lai Q."/>
            <person name="Li G."/>
            <person name="Dong C."/>
            <person name="Wang J."/>
            <person name="Liao Y."/>
            <person name="Shao Z."/>
        </authorList>
    </citation>
    <scope>NUCLEOTIDE SEQUENCE [LARGE SCALE GENOMIC DNA]</scope>
    <source>
        <strain evidence="1 2">SCH89</strain>
    </source>
</reference>